<evidence type="ECO:0000313" key="2">
    <source>
        <dbReference type="Proteomes" id="UP000499080"/>
    </source>
</evidence>
<evidence type="ECO:0000313" key="1">
    <source>
        <dbReference type="EMBL" id="GBM39084.1"/>
    </source>
</evidence>
<reference evidence="1 2" key="1">
    <citation type="journal article" date="2019" name="Sci. Rep.">
        <title>Orb-weaving spider Araneus ventricosus genome elucidates the spidroin gene catalogue.</title>
        <authorList>
            <person name="Kono N."/>
            <person name="Nakamura H."/>
            <person name="Ohtoshi R."/>
            <person name="Moran D.A.P."/>
            <person name="Shinohara A."/>
            <person name="Yoshida Y."/>
            <person name="Fujiwara M."/>
            <person name="Mori M."/>
            <person name="Tomita M."/>
            <person name="Arakawa K."/>
        </authorList>
    </citation>
    <scope>NUCLEOTIDE SEQUENCE [LARGE SCALE GENOMIC DNA]</scope>
</reference>
<name>A0A4Y2FHK8_ARAVE</name>
<proteinExistence type="predicted"/>
<keyword evidence="2" id="KW-1185">Reference proteome</keyword>
<dbReference type="EMBL" id="BGPR01000884">
    <property type="protein sequence ID" value="GBM39084.1"/>
    <property type="molecule type" value="Genomic_DNA"/>
</dbReference>
<sequence length="99" mass="11196">MLEEWQSSWDNSDTGRKIYNIMPSVSLCPTNWIREDVTFFSEHVPFPTQLKWFHLSDSDQCGCGDTGTALHYTTGCAVTVSWLKRIAITSSPGIKFVGY</sequence>
<dbReference type="AlphaFoldDB" id="A0A4Y2FHK8"/>
<gene>
    <name evidence="1" type="ORF">AVEN_190223_1</name>
</gene>
<protein>
    <submittedName>
        <fullName evidence="1">Uncharacterized protein</fullName>
    </submittedName>
</protein>
<accession>A0A4Y2FHK8</accession>
<comment type="caution">
    <text evidence="1">The sequence shown here is derived from an EMBL/GenBank/DDBJ whole genome shotgun (WGS) entry which is preliminary data.</text>
</comment>
<dbReference type="OrthoDB" id="6630138at2759"/>
<organism evidence="1 2">
    <name type="scientific">Araneus ventricosus</name>
    <name type="common">Orbweaver spider</name>
    <name type="synonym">Epeira ventricosa</name>
    <dbReference type="NCBI Taxonomy" id="182803"/>
    <lineage>
        <taxon>Eukaryota</taxon>
        <taxon>Metazoa</taxon>
        <taxon>Ecdysozoa</taxon>
        <taxon>Arthropoda</taxon>
        <taxon>Chelicerata</taxon>
        <taxon>Arachnida</taxon>
        <taxon>Araneae</taxon>
        <taxon>Araneomorphae</taxon>
        <taxon>Entelegynae</taxon>
        <taxon>Araneoidea</taxon>
        <taxon>Araneidae</taxon>
        <taxon>Araneus</taxon>
    </lineage>
</organism>
<dbReference type="Proteomes" id="UP000499080">
    <property type="component" value="Unassembled WGS sequence"/>
</dbReference>